<dbReference type="PROSITE" id="PS51502">
    <property type="entry name" value="S_R_A_B_BARREL"/>
    <property type="match status" value="1"/>
</dbReference>
<gene>
    <name evidence="2" type="ORF">CB0940_00855</name>
</gene>
<dbReference type="InterPro" id="IPR013097">
    <property type="entry name" value="Dabb"/>
</dbReference>
<name>A0A2G5ICY5_CERBT</name>
<dbReference type="AlphaFoldDB" id="A0A2G5ICY5"/>
<dbReference type="SMART" id="SM00886">
    <property type="entry name" value="Dabb"/>
    <property type="match status" value="1"/>
</dbReference>
<dbReference type="OrthoDB" id="3830014at2759"/>
<evidence type="ECO:0000259" key="1">
    <source>
        <dbReference type="PROSITE" id="PS51502"/>
    </source>
</evidence>
<accession>A0A2G5ICY5</accession>
<dbReference type="EMBL" id="LKMD01000100">
    <property type="protein sequence ID" value="PIB02343.1"/>
    <property type="molecule type" value="Genomic_DNA"/>
</dbReference>
<comment type="caution">
    <text evidence="2">The sequence shown here is derived from an EMBL/GenBank/DDBJ whole genome shotgun (WGS) entry which is preliminary data.</text>
</comment>
<dbReference type="Gene3D" id="3.30.70.100">
    <property type="match status" value="1"/>
</dbReference>
<proteinExistence type="predicted"/>
<evidence type="ECO:0000313" key="3">
    <source>
        <dbReference type="Proteomes" id="UP000230605"/>
    </source>
</evidence>
<dbReference type="InterPro" id="IPR011008">
    <property type="entry name" value="Dimeric_a/b-barrel"/>
</dbReference>
<dbReference type="Pfam" id="PF07876">
    <property type="entry name" value="Dabb"/>
    <property type="match status" value="1"/>
</dbReference>
<reference evidence="2 3" key="1">
    <citation type="submission" date="2015-10" db="EMBL/GenBank/DDBJ databases">
        <title>The cercosporin biosynthetic gene cluster was horizontally transferred to several fungal lineages and shown to be expanded in Cercospora beticola based on microsynteny with recipient genomes.</title>
        <authorList>
            <person name="De Jonge R."/>
            <person name="Ebert M.K."/>
            <person name="Suttle J.C."/>
            <person name="Jurick Ii W.M."/>
            <person name="Secor G.A."/>
            <person name="Thomma B.P."/>
            <person name="Van De Peer Y."/>
            <person name="Bolton M.D."/>
        </authorList>
    </citation>
    <scope>NUCLEOTIDE SEQUENCE [LARGE SCALE GENOMIC DNA]</scope>
    <source>
        <strain evidence="2 3">09-40</strain>
    </source>
</reference>
<sequence length="143" mass="16302">MQSLISSLRRKPLNVLRTTMALGARSESSQAGNNFVKRLTFFKVAKEEDIQAVLKEYEILRKNALKDGKPYIVSNVSRRVLNTSSPLSEGYTIASQSIFKNHEDHEFYDQKCEAHKELKKTTSRVRTGVMTIVSEGQWPEPKL</sequence>
<evidence type="ECO:0000313" key="2">
    <source>
        <dbReference type="EMBL" id="PIB02343.1"/>
    </source>
</evidence>
<feature type="domain" description="Stress-response A/B barrel" evidence="1">
    <location>
        <begin position="36"/>
        <end position="134"/>
    </location>
</feature>
<dbReference type="Proteomes" id="UP000230605">
    <property type="component" value="Chromosome 1"/>
</dbReference>
<protein>
    <recommendedName>
        <fullName evidence="1">Stress-response A/B barrel domain-containing protein</fullName>
    </recommendedName>
</protein>
<organism evidence="2 3">
    <name type="scientific">Cercospora beticola</name>
    <name type="common">Sugarbeet leaf spot fungus</name>
    <dbReference type="NCBI Taxonomy" id="122368"/>
    <lineage>
        <taxon>Eukaryota</taxon>
        <taxon>Fungi</taxon>
        <taxon>Dikarya</taxon>
        <taxon>Ascomycota</taxon>
        <taxon>Pezizomycotina</taxon>
        <taxon>Dothideomycetes</taxon>
        <taxon>Dothideomycetidae</taxon>
        <taxon>Mycosphaerellales</taxon>
        <taxon>Mycosphaerellaceae</taxon>
        <taxon>Cercospora</taxon>
    </lineage>
</organism>
<dbReference type="SUPFAM" id="SSF54909">
    <property type="entry name" value="Dimeric alpha+beta barrel"/>
    <property type="match status" value="1"/>
</dbReference>